<dbReference type="SUPFAM" id="SSF55931">
    <property type="entry name" value="Glutamine synthetase/guanido kinase"/>
    <property type="match status" value="1"/>
</dbReference>
<dbReference type="AlphaFoldDB" id="A0A1H3L675"/>
<dbReference type="PIRSF" id="PIRSF017901">
    <property type="entry name" value="GCL"/>
    <property type="match status" value="1"/>
</dbReference>
<dbReference type="PANTHER" id="PTHR34378">
    <property type="entry name" value="GLUTAMATE--CYSTEINE LIGASE, CHLOROPLASTIC"/>
    <property type="match status" value="1"/>
</dbReference>
<dbReference type="Proteomes" id="UP000199230">
    <property type="component" value="Unassembled WGS sequence"/>
</dbReference>
<dbReference type="Pfam" id="PF04107">
    <property type="entry name" value="GCS2"/>
    <property type="match status" value="1"/>
</dbReference>
<evidence type="ECO:0000256" key="3">
    <source>
        <dbReference type="ARBA" id="ARBA00022840"/>
    </source>
</evidence>
<keyword evidence="2 5" id="KW-0547">Nucleotide-binding</keyword>
<dbReference type="GO" id="GO:0005524">
    <property type="term" value="F:ATP binding"/>
    <property type="evidence" value="ECO:0007669"/>
    <property type="project" value="UniProtKB-UniRule"/>
</dbReference>
<protein>
    <recommendedName>
        <fullName evidence="5">Glutamate--cysteine ligase</fullName>
        <ecNumber evidence="5">6.3.2.2</ecNumber>
    </recommendedName>
</protein>
<keyword evidence="7" id="KW-1185">Reference proteome</keyword>
<evidence type="ECO:0000256" key="4">
    <source>
        <dbReference type="ARBA" id="ARBA00048819"/>
    </source>
</evidence>
<keyword evidence="1 5" id="KW-0436">Ligase</keyword>
<dbReference type="GO" id="GO:0004357">
    <property type="term" value="F:glutamate-cysteine ligase activity"/>
    <property type="evidence" value="ECO:0007669"/>
    <property type="project" value="UniProtKB-UniRule"/>
</dbReference>
<accession>A0A1H3L675</accession>
<evidence type="ECO:0000256" key="2">
    <source>
        <dbReference type="ARBA" id="ARBA00022741"/>
    </source>
</evidence>
<dbReference type="Gene3D" id="3.30.590.20">
    <property type="match status" value="1"/>
</dbReference>
<dbReference type="PANTHER" id="PTHR34378:SF1">
    <property type="entry name" value="GLUTAMATE--CYSTEINE LIGASE, CHLOROPLASTIC"/>
    <property type="match status" value="1"/>
</dbReference>
<dbReference type="InterPro" id="IPR006336">
    <property type="entry name" value="GCS2"/>
</dbReference>
<gene>
    <name evidence="6" type="ORF">SAMN05192546_10361</name>
</gene>
<organism evidence="6 7">
    <name type="scientific">Tindallia californiensis</name>
    <dbReference type="NCBI Taxonomy" id="159292"/>
    <lineage>
        <taxon>Bacteria</taxon>
        <taxon>Bacillati</taxon>
        <taxon>Bacillota</taxon>
        <taxon>Clostridia</taxon>
        <taxon>Peptostreptococcales</taxon>
        <taxon>Tindalliaceae</taxon>
        <taxon>Tindallia</taxon>
    </lineage>
</organism>
<dbReference type="InterPro" id="IPR035434">
    <property type="entry name" value="GCL_bact_plant"/>
</dbReference>
<proteinExistence type="inferred from homology"/>
<dbReference type="InterPro" id="IPR014746">
    <property type="entry name" value="Gln_synth/guanido_kin_cat_dom"/>
</dbReference>
<comment type="catalytic activity">
    <reaction evidence="4 5">
        <text>L-cysteine + L-glutamate + ATP = gamma-L-glutamyl-L-cysteine + ADP + phosphate + H(+)</text>
        <dbReference type="Rhea" id="RHEA:13285"/>
        <dbReference type="ChEBI" id="CHEBI:15378"/>
        <dbReference type="ChEBI" id="CHEBI:29985"/>
        <dbReference type="ChEBI" id="CHEBI:30616"/>
        <dbReference type="ChEBI" id="CHEBI:35235"/>
        <dbReference type="ChEBI" id="CHEBI:43474"/>
        <dbReference type="ChEBI" id="CHEBI:58173"/>
        <dbReference type="ChEBI" id="CHEBI:456216"/>
        <dbReference type="EC" id="6.3.2.2"/>
    </reaction>
</comment>
<reference evidence="6 7" key="1">
    <citation type="submission" date="2016-10" db="EMBL/GenBank/DDBJ databases">
        <authorList>
            <person name="de Groot N.N."/>
        </authorList>
    </citation>
    <scope>NUCLEOTIDE SEQUENCE [LARGE SCALE GENOMIC DNA]</scope>
    <source>
        <strain evidence="6 7">APO</strain>
    </source>
</reference>
<evidence type="ECO:0000313" key="7">
    <source>
        <dbReference type="Proteomes" id="UP000199230"/>
    </source>
</evidence>
<comment type="function">
    <text evidence="5">Catalyzes the synthesis of gamma-glutamylcysteine (gamma-GC).</text>
</comment>
<dbReference type="EMBL" id="FNPV01000003">
    <property type="protein sequence ID" value="SDY59375.1"/>
    <property type="molecule type" value="Genomic_DNA"/>
</dbReference>
<dbReference type="GO" id="GO:0006750">
    <property type="term" value="P:glutathione biosynthetic process"/>
    <property type="evidence" value="ECO:0007669"/>
    <property type="project" value="UniProtKB-UniRule"/>
</dbReference>
<evidence type="ECO:0000313" key="6">
    <source>
        <dbReference type="EMBL" id="SDY59375.1"/>
    </source>
</evidence>
<evidence type="ECO:0000256" key="1">
    <source>
        <dbReference type="ARBA" id="ARBA00022598"/>
    </source>
</evidence>
<dbReference type="EC" id="6.3.2.2" evidence="5"/>
<keyword evidence="3 5" id="KW-0067">ATP-binding</keyword>
<dbReference type="STRING" id="159292.SAMN05192546_10361"/>
<name>A0A1H3L675_9FIRM</name>
<dbReference type="RefSeq" id="WP_093311635.1">
    <property type="nucleotide sequence ID" value="NZ_FNPV01000003.1"/>
</dbReference>
<evidence type="ECO:0000256" key="5">
    <source>
        <dbReference type="PIRNR" id="PIRNR017901"/>
    </source>
</evidence>
<sequence length="435" mass="50836">MNTWQYKEDRVIELLKKGEKNPDAVMIGMELEHFVVDKISGQSVSYEQDKGIEAILDQMKDEAHEPIWEKSHLIGLSHPDYQITLEPGGQIEISIRPCAQLEEMASIYHNFLEKIIPITESQDQWLLCIGYHPKSSINEIPFNPKERYVFMSEYLKKRGRYAHNMMKGTASLQVVIDYCNEEDFSKKFRVAHFLMPVLALLTDNAPYFEGNPVTHHSMRTAIWDETDPARSGLIPGVMDRSFGYREYARYILNVCPIMTKKDNRFIDAENKKAGELENFDLLSDEEVDHLLSMVFPDVRLRQYMEIRMADSIPFPYNLAFTALIKGLFYQQEALDYLYRLSKDVTDQKLLNYRRQIMEKGYGIKIEGHTCREIMLILFDLAKRVLNKEERNWLSKLEVLVEEEKTLADISLQRAKKEADWMKYLAANRGFGEEKK</sequence>
<comment type="similarity">
    <text evidence="5">Belongs to the glutamate--cysteine ligase type 2 family. EgtA subfamily.</text>
</comment>
<dbReference type="OrthoDB" id="9780152at2"/>